<gene>
    <name evidence="9" type="ORF">ACFSFW_07310</name>
</gene>
<name>A0ABW4MKC0_9BACI</name>
<accession>A0ABW4MKC0</accession>
<evidence type="ECO:0000256" key="4">
    <source>
        <dbReference type="ARBA" id="ARBA00022692"/>
    </source>
</evidence>
<evidence type="ECO:0000256" key="3">
    <source>
        <dbReference type="ARBA" id="ARBA00022475"/>
    </source>
</evidence>
<evidence type="ECO:0000256" key="7">
    <source>
        <dbReference type="SAM" id="Phobius"/>
    </source>
</evidence>
<dbReference type="Proteomes" id="UP001597227">
    <property type="component" value="Unassembled WGS sequence"/>
</dbReference>
<comment type="similarity">
    <text evidence="2">Belongs to the UPF0702 family.</text>
</comment>
<evidence type="ECO:0000259" key="8">
    <source>
        <dbReference type="Pfam" id="PF04239"/>
    </source>
</evidence>
<evidence type="ECO:0000256" key="5">
    <source>
        <dbReference type="ARBA" id="ARBA00022989"/>
    </source>
</evidence>
<dbReference type="InterPro" id="IPR023090">
    <property type="entry name" value="UPF0702_alpha/beta_dom_sf"/>
</dbReference>
<comment type="caution">
    <text evidence="9">The sequence shown here is derived from an EMBL/GenBank/DDBJ whole genome shotgun (WGS) entry which is preliminary data.</text>
</comment>
<sequence length="238" mass="26718">MQTVKEILLVYGRIITILPLLLFVTLFMGKRSIGELPVFDFLVVITLGSVVGADIADPKVEHIHTAFAVVGVALLQRLITNLILRNRKIGKALTFEPTIVIMDGIFKVENLRKIHYSLDNVLQMLREKEVFDVSDVQIGIVEANGRISVYKKSNKASVLREDLGVQSKQDNLPYPVVIEGKVDHHTLHELGTNETWLKEQLQGRGINNIDEVFFASLTSDLKLHLSPVNTDTPNHIKH</sequence>
<keyword evidence="5 7" id="KW-1133">Transmembrane helix</keyword>
<keyword evidence="3" id="KW-1003">Cell membrane</keyword>
<dbReference type="EMBL" id="JBHUEK010000010">
    <property type="protein sequence ID" value="MFD1778472.1"/>
    <property type="molecule type" value="Genomic_DNA"/>
</dbReference>
<dbReference type="Pfam" id="PF04239">
    <property type="entry name" value="DUF421"/>
    <property type="match status" value="1"/>
</dbReference>
<keyword evidence="4 7" id="KW-0812">Transmembrane</keyword>
<keyword evidence="10" id="KW-1185">Reference proteome</keyword>
<proteinExistence type="inferred from homology"/>
<reference evidence="10" key="1">
    <citation type="journal article" date="2019" name="Int. J. Syst. Evol. Microbiol.">
        <title>The Global Catalogue of Microorganisms (GCM) 10K type strain sequencing project: providing services to taxonomists for standard genome sequencing and annotation.</title>
        <authorList>
            <consortium name="The Broad Institute Genomics Platform"/>
            <consortium name="The Broad Institute Genome Sequencing Center for Infectious Disease"/>
            <person name="Wu L."/>
            <person name="Ma J."/>
        </authorList>
    </citation>
    <scope>NUCLEOTIDE SEQUENCE [LARGE SCALE GENOMIC DNA]</scope>
    <source>
        <strain evidence="10">CCUG 15531</strain>
    </source>
</reference>
<keyword evidence="6 7" id="KW-0472">Membrane</keyword>
<evidence type="ECO:0000256" key="6">
    <source>
        <dbReference type="ARBA" id="ARBA00023136"/>
    </source>
</evidence>
<feature type="domain" description="YetF C-terminal" evidence="8">
    <location>
        <begin position="85"/>
        <end position="217"/>
    </location>
</feature>
<dbReference type="PANTHER" id="PTHR34582:SF6">
    <property type="entry name" value="UPF0702 TRANSMEMBRANE PROTEIN YCAP"/>
    <property type="match status" value="1"/>
</dbReference>
<dbReference type="RefSeq" id="WP_304216627.1">
    <property type="nucleotide sequence ID" value="NZ_JBHUEK010000010.1"/>
</dbReference>
<evidence type="ECO:0000313" key="9">
    <source>
        <dbReference type="EMBL" id="MFD1778472.1"/>
    </source>
</evidence>
<feature type="transmembrane region" description="Helical" evidence="7">
    <location>
        <begin position="6"/>
        <end position="26"/>
    </location>
</feature>
<dbReference type="InterPro" id="IPR007353">
    <property type="entry name" value="DUF421"/>
</dbReference>
<evidence type="ECO:0000313" key="10">
    <source>
        <dbReference type="Proteomes" id="UP001597227"/>
    </source>
</evidence>
<organism evidence="9 10">
    <name type="scientific">Fredinandcohnia salidurans</name>
    <dbReference type="NCBI Taxonomy" id="2595041"/>
    <lineage>
        <taxon>Bacteria</taxon>
        <taxon>Bacillati</taxon>
        <taxon>Bacillota</taxon>
        <taxon>Bacilli</taxon>
        <taxon>Bacillales</taxon>
        <taxon>Bacillaceae</taxon>
        <taxon>Fredinandcohnia</taxon>
    </lineage>
</organism>
<evidence type="ECO:0000256" key="2">
    <source>
        <dbReference type="ARBA" id="ARBA00006448"/>
    </source>
</evidence>
<evidence type="ECO:0000256" key="1">
    <source>
        <dbReference type="ARBA" id="ARBA00004651"/>
    </source>
</evidence>
<protein>
    <submittedName>
        <fullName evidence="9">DUF421 domain-containing protein</fullName>
    </submittedName>
</protein>
<comment type="subcellular location">
    <subcellularLocation>
        <location evidence="1">Cell membrane</location>
        <topology evidence="1">Multi-pass membrane protein</topology>
    </subcellularLocation>
</comment>
<dbReference type="PANTHER" id="PTHR34582">
    <property type="entry name" value="UPF0702 TRANSMEMBRANE PROTEIN YCAP"/>
    <property type="match status" value="1"/>
</dbReference>
<dbReference type="Gene3D" id="3.30.240.20">
    <property type="entry name" value="bsu07140 like domains"/>
    <property type="match status" value="2"/>
</dbReference>